<dbReference type="AlphaFoldDB" id="A0A4R1Q4L0"/>
<comment type="caution">
    <text evidence="2">The sequence shown here is derived from an EMBL/GenBank/DDBJ whole genome shotgun (WGS) entry which is preliminary data.</text>
</comment>
<proteinExistence type="predicted"/>
<dbReference type="EMBL" id="SLUI01000002">
    <property type="protein sequence ID" value="TCL39217.1"/>
    <property type="molecule type" value="Genomic_DNA"/>
</dbReference>
<sequence>MGFWRKRNWEVALIGGLLLVAMHTSFAFAAEKLPPEKAYLYEVYKNMAKVSSVHYDVSVKADTPMGVVEAVINGEAQEKPLSMKNDASFTFRDILNNENTMLAKQYIEQYQGNLMMYMFVNQTWFKQMLPVDPGLKAKLAADEKTNSQADMLQFIKAVKPLRETPSFKYMEVTLDTIQLSDAMGATVKQDTMQNKEMQRAAAVGRLALLAAGDIKYTVKVDKATKMINEIEMDLTEPIRKGAGLLLDIGEPKDRAAIEGFLAKSTLHMRASYSQFNQINPIEIPQEARDNAKDISPMSKV</sequence>
<feature type="chain" id="PRO_5020752668" evidence="1">
    <location>
        <begin position="30"/>
        <end position="300"/>
    </location>
</feature>
<gene>
    <name evidence="2" type="ORF">EV210_102127</name>
</gene>
<dbReference type="Proteomes" id="UP000295063">
    <property type="component" value="Unassembled WGS sequence"/>
</dbReference>
<dbReference type="Pfam" id="PF20316">
    <property type="entry name" value="DUF6612"/>
    <property type="match status" value="1"/>
</dbReference>
<feature type="signal peptide" evidence="1">
    <location>
        <begin position="1"/>
        <end position="29"/>
    </location>
</feature>
<organism evidence="2 3">
    <name type="scientific">Anaerospora hongkongensis</name>
    <dbReference type="NCBI Taxonomy" id="244830"/>
    <lineage>
        <taxon>Bacteria</taxon>
        <taxon>Bacillati</taxon>
        <taxon>Bacillota</taxon>
        <taxon>Negativicutes</taxon>
        <taxon>Selenomonadales</taxon>
        <taxon>Sporomusaceae</taxon>
        <taxon>Anaerospora</taxon>
    </lineage>
</organism>
<protein>
    <submittedName>
        <fullName evidence="2">Uncharacterized protein</fullName>
    </submittedName>
</protein>
<reference evidence="2 3" key="1">
    <citation type="submission" date="2019-03" db="EMBL/GenBank/DDBJ databases">
        <title>Genomic Encyclopedia of Type Strains, Phase IV (KMG-IV): sequencing the most valuable type-strain genomes for metagenomic binning, comparative biology and taxonomic classification.</title>
        <authorList>
            <person name="Goeker M."/>
        </authorList>
    </citation>
    <scope>NUCLEOTIDE SEQUENCE [LARGE SCALE GENOMIC DNA]</scope>
    <source>
        <strain evidence="2 3">DSM 15969</strain>
    </source>
</reference>
<evidence type="ECO:0000256" key="1">
    <source>
        <dbReference type="SAM" id="SignalP"/>
    </source>
</evidence>
<evidence type="ECO:0000313" key="2">
    <source>
        <dbReference type="EMBL" id="TCL39217.1"/>
    </source>
</evidence>
<accession>A0A4R1Q4L0</accession>
<keyword evidence="1" id="KW-0732">Signal</keyword>
<dbReference type="InterPro" id="IPR046720">
    <property type="entry name" value="DUF6612"/>
</dbReference>
<name>A0A4R1Q4L0_9FIRM</name>
<keyword evidence="3" id="KW-1185">Reference proteome</keyword>
<evidence type="ECO:0000313" key="3">
    <source>
        <dbReference type="Proteomes" id="UP000295063"/>
    </source>
</evidence>